<evidence type="ECO:0000256" key="1">
    <source>
        <dbReference type="SAM" id="MobiDB-lite"/>
    </source>
</evidence>
<dbReference type="AlphaFoldDB" id="A0A5B7GGR5"/>
<organism evidence="2 3">
    <name type="scientific">Portunus trituberculatus</name>
    <name type="common">Swimming crab</name>
    <name type="synonym">Neptunus trituberculatus</name>
    <dbReference type="NCBI Taxonomy" id="210409"/>
    <lineage>
        <taxon>Eukaryota</taxon>
        <taxon>Metazoa</taxon>
        <taxon>Ecdysozoa</taxon>
        <taxon>Arthropoda</taxon>
        <taxon>Crustacea</taxon>
        <taxon>Multicrustacea</taxon>
        <taxon>Malacostraca</taxon>
        <taxon>Eumalacostraca</taxon>
        <taxon>Eucarida</taxon>
        <taxon>Decapoda</taxon>
        <taxon>Pleocyemata</taxon>
        <taxon>Brachyura</taxon>
        <taxon>Eubrachyura</taxon>
        <taxon>Portunoidea</taxon>
        <taxon>Portunidae</taxon>
        <taxon>Portuninae</taxon>
        <taxon>Portunus</taxon>
    </lineage>
</organism>
<feature type="region of interest" description="Disordered" evidence="1">
    <location>
        <begin position="1"/>
        <end position="20"/>
    </location>
</feature>
<evidence type="ECO:0000313" key="2">
    <source>
        <dbReference type="EMBL" id="MPC56278.1"/>
    </source>
</evidence>
<dbReference type="Proteomes" id="UP000324222">
    <property type="component" value="Unassembled WGS sequence"/>
</dbReference>
<proteinExistence type="predicted"/>
<keyword evidence="3" id="KW-1185">Reference proteome</keyword>
<feature type="region of interest" description="Disordered" evidence="1">
    <location>
        <begin position="39"/>
        <end position="80"/>
    </location>
</feature>
<feature type="compositionally biased region" description="Polar residues" evidence="1">
    <location>
        <begin position="56"/>
        <end position="66"/>
    </location>
</feature>
<gene>
    <name evidence="2" type="ORF">E2C01_050231</name>
</gene>
<protein>
    <submittedName>
        <fullName evidence="2">Uncharacterized protein</fullName>
    </submittedName>
</protein>
<comment type="caution">
    <text evidence="2">The sequence shown here is derived from an EMBL/GenBank/DDBJ whole genome shotgun (WGS) entry which is preliminary data.</text>
</comment>
<name>A0A5B7GGR5_PORTR</name>
<reference evidence="2 3" key="1">
    <citation type="submission" date="2019-05" db="EMBL/GenBank/DDBJ databases">
        <title>Another draft genome of Portunus trituberculatus and its Hox gene families provides insights of decapod evolution.</title>
        <authorList>
            <person name="Jeong J.-H."/>
            <person name="Song I."/>
            <person name="Kim S."/>
            <person name="Choi T."/>
            <person name="Kim D."/>
            <person name="Ryu S."/>
            <person name="Kim W."/>
        </authorList>
    </citation>
    <scope>NUCLEOTIDE SEQUENCE [LARGE SCALE GENOMIC DNA]</scope>
    <source>
        <tissue evidence="2">Muscle</tissue>
    </source>
</reference>
<evidence type="ECO:0000313" key="3">
    <source>
        <dbReference type="Proteomes" id="UP000324222"/>
    </source>
</evidence>
<sequence>MSLPSHTPPPPPPLPPLPFPSIPLLPLQVATVLFVPLTDEPRGVPTARPPLALPSLASNSKASRPSLQKAEGLVDDAKTA</sequence>
<dbReference type="EMBL" id="VSRR010013826">
    <property type="protein sequence ID" value="MPC56278.1"/>
    <property type="molecule type" value="Genomic_DNA"/>
</dbReference>
<accession>A0A5B7GGR5</accession>